<keyword evidence="3" id="KW-1185">Reference proteome</keyword>
<dbReference type="Pfam" id="PF00583">
    <property type="entry name" value="Acetyltransf_1"/>
    <property type="match status" value="1"/>
</dbReference>
<dbReference type="SUPFAM" id="SSF55729">
    <property type="entry name" value="Acyl-CoA N-acyltransferases (Nat)"/>
    <property type="match status" value="1"/>
</dbReference>
<dbReference type="InterPro" id="IPR016181">
    <property type="entry name" value="Acyl_CoA_acyltransferase"/>
</dbReference>
<protein>
    <submittedName>
        <fullName evidence="2">Acetyltransferase (GNAT) family protein</fullName>
    </submittedName>
</protein>
<dbReference type="InterPro" id="IPR000182">
    <property type="entry name" value="GNAT_dom"/>
</dbReference>
<evidence type="ECO:0000313" key="3">
    <source>
        <dbReference type="Proteomes" id="UP000318103"/>
    </source>
</evidence>
<proteinExistence type="predicted"/>
<keyword evidence="2" id="KW-0808">Transferase</keyword>
<feature type="domain" description="N-acetyltransferase" evidence="1">
    <location>
        <begin position="155"/>
        <end position="293"/>
    </location>
</feature>
<dbReference type="EMBL" id="VFNX01000002">
    <property type="protein sequence ID" value="TQK86346.1"/>
    <property type="molecule type" value="Genomic_DNA"/>
</dbReference>
<dbReference type="Gene3D" id="3.40.630.30">
    <property type="match status" value="1"/>
</dbReference>
<dbReference type="RefSeq" id="WP_079048496.1">
    <property type="nucleotide sequence ID" value="NZ_JBPJFI010000001.1"/>
</dbReference>
<organism evidence="2 3">
    <name type="scientific">Streptomyces puniciscabiei</name>
    <dbReference type="NCBI Taxonomy" id="164348"/>
    <lineage>
        <taxon>Bacteria</taxon>
        <taxon>Bacillati</taxon>
        <taxon>Actinomycetota</taxon>
        <taxon>Actinomycetes</taxon>
        <taxon>Kitasatosporales</taxon>
        <taxon>Streptomycetaceae</taxon>
        <taxon>Streptomyces</taxon>
    </lineage>
</organism>
<dbReference type="AlphaFoldDB" id="A0A542THP2"/>
<reference evidence="2 3" key="1">
    <citation type="submission" date="2019-06" db="EMBL/GenBank/DDBJ databases">
        <title>Sequencing the genomes of 1000 actinobacteria strains.</title>
        <authorList>
            <person name="Klenk H.-P."/>
        </authorList>
    </citation>
    <scope>NUCLEOTIDE SEQUENCE [LARGE SCALE GENOMIC DNA]</scope>
    <source>
        <strain evidence="2 3">DSM 41929</strain>
    </source>
</reference>
<name>A0A542THP2_9ACTN</name>
<evidence type="ECO:0000313" key="2">
    <source>
        <dbReference type="EMBL" id="TQK86346.1"/>
    </source>
</evidence>
<comment type="caution">
    <text evidence="2">The sequence shown here is derived from an EMBL/GenBank/DDBJ whole genome shotgun (WGS) entry which is preliminary data.</text>
</comment>
<evidence type="ECO:0000259" key="1">
    <source>
        <dbReference type="PROSITE" id="PS51186"/>
    </source>
</evidence>
<dbReference type="OrthoDB" id="3499143at2"/>
<dbReference type="GO" id="GO:0016747">
    <property type="term" value="F:acyltransferase activity, transferring groups other than amino-acyl groups"/>
    <property type="evidence" value="ECO:0007669"/>
    <property type="project" value="InterPro"/>
</dbReference>
<accession>A0A542THP2</accession>
<sequence>MTSSPSPESGTTVRPFCPEDEPGVRELIDADRLPGQPLCTSERLAAHWCGPVPLVGGAVVPAKPRISVLTDARDHLCGTVAYLSWSDVRTGLICWIHAHEDRSALRALICHALAALAPCPRIEAFVCAPPGALEPGGLPRTRRGATHDALVQTGFTGRCQGCYMHLVLSAEPPPGKLSADVFPCDFPPGHRVVIREGTEPVAEAVVSTGPDRTATLYWLETMPGRRHRGLGRRLLGQALALLAEQGATEVALVLDDAQRPTSEVQAAARLFRSFGFAVVDELWTYQHRRSGPP</sequence>
<gene>
    <name evidence="2" type="ORF">FB563_6474</name>
</gene>
<dbReference type="PROSITE" id="PS51186">
    <property type="entry name" value="GNAT"/>
    <property type="match status" value="1"/>
</dbReference>
<dbReference type="Proteomes" id="UP000318103">
    <property type="component" value="Unassembled WGS sequence"/>
</dbReference>